<keyword evidence="2" id="KW-1185">Reference proteome</keyword>
<evidence type="ECO:0000313" key="2">
    <source>
        <dbReference type="Proteomes" id="UP000054166"/>
    </source>
</evidence>
<dbReference type="InParanoid" id="A0A0C3EZ99"/>
<proteinExistence type="predicted"/>
<dbReference type="AlphaFoldDB" id="A0A0C3EZ99"/>
<organism evidence="1 2">
    <name type="scientific">Piloderma croceum (strain F 1598)</name>
    <dbReference type="NCBI Taxonomy" id="765440"/>
    <lineage>
        <taxon>Eukaryota</taxon>
        <taxon>Fungi</taxon>
        <taxon>Dikarya</taxon>
        <taxon>Basidiomycota</taxon>
        <taxon>Agaricomycotina</taxon>
        <taxon>Agaricomycetes</taxon>
        <taxon>Agaricomycetidae</taxon>
        <taxon>Atheliales</taxon>
        <taxon>Atheliaceae</taxon>
        <taxon>Piloderma</taxon>
    </lineage>
</organism>
<accession>A0A0C3EZ99</accession>
<protein>
    <submittedName>
        <fullName evidence="1">Uncharacterized protein</fullName>
    </submittedName>
</protein>
<reference evidence="1 2" key="1">
    <citation type="submission" date="2014-04" db="EMBL/GenBank/DDBJ databases">
        <authorList>
            <consortium name="DOE Joint Genome Institute"/>
            <person name="Kuo A."/>
            <person name="Tarkka M."/>
            <person name="Buscot F."/>
            <person name="Kohler A."/>
            <person name="Nagy L.G."/>
            <person name="Floudas D."/>
            <person name="Copeland A."/>
            <person name="Barry K.W."/>
            <person name="Cichocki N."/>
            <person name="Veneault-Fourrey C."/>
            <person name="LaButti K."/>
            <person name="Lindquist E.A."/>
            <person name="Lipzen A."/>
            <person name="Lundell T."/>
            <person name="Morin E."/>
            <person name="Murat C."/>
            <person name="Sun H."/>
            <person name="Tunlid A."/>
            <person name="Henrissat B."/>
            <person name="Grigoriev I.V."/>
            <person name="Hibbett D.S."/>
            <person name="Martin F."/>
            <person name="Nordberg H.P."/>
            <person name="Cantor M.N."/>
            <person name="Hua S.X."/>
        </authorList>
    </citation>
    <scope>NUCLEOTIDE SEQUENCE [LARGE SCALE GENOMIC DNA]</scope>
    <source>
        <strain evidence="1 2">F 1598</strain>
    </source>
</reference>
<sequence length="64" mass="7347">MLQPGGVKIWRPRQVKWLSVHVVVSFFVTRATQIYVGEGKRDYVPVDKRIAVNGDRYVAPMLSM</sequence>
<name>A0A0C3EZ99_PILCF</name>
<gene>
    <name evidence="1" type="ORF">PILCRDRAFT_829278</name>
</gene>
<dbReference type="EMBL" id="KN833087">
    <property type="protein sequence ID" value="KIM73264.1"/>
    <property type="molecule type" value="Genomic_DNA"/>
</dbReference>
<evidence type="ECO:0000313" key="1">
    <source>
        <dbReference type="EMBL" id="KIM73264.1"/>
    </source>
</evidence>
<dbReference type="OrthoDB" id="435022at2759"/>
<dbReference type="HOGENOM" id="CLU_2868499_0_0_1"/>
<reference evidence="2" key="2">
    <citation type="submission" date="2015-01" db="EMBL/GenBank/DDBJ databases">
        <title>Evolutionary Origins and Diversification of the Mycorrhizal Mutualists.</title>
        <authorList>
            <consortium name="DOE Joint Genome Institute"/>
            <consortium name="Mycorrhizal Genomics Consortium"/>
            <person name="Kohler A."/>
            <person name="Kuo A."/>
            <person name="Nagy L.G."/>
            <person name="Floudas D."/>
            <person name="Copeland A."/>
            <person name="Barry K.W."/>
            <person name="Cichocki N."/>
            <person name="Veneault-Fourrey C."/>
            <person name="LaButti K."/>
            <person name="Lindquist E.A."/>
            <person name="Lipzen A."/>
            <person name="Lundell T."/>
            <person name="Morin E."/>
            <person name="Murat C."/>
            <person name="Riley R."/>
            <person name="Ohm R."/>
            <person name="Sun H."/>
            <person name="Tunlid A."/>
            <person name="Henrissat B."/>
            <person name="Grigoriev I.V."/>
            <person name="Hibbett D.S."/>
            <person name="Martin F."/>
        </authorList>
    </citation>
    <scope>NUCLEOTIDE SEQUENCE [LARGE SCALE GENOMIC DNA]</scope>
    <source>
        <strain evidence="2">F 1598</strain>
    </source>
</reference>
<dbReference type="Proteomes" id="UP000054166">
    <property type="component" value="Unassembled WGS sequence"/>
</dbReference>